<protein>
    <recommendedName>
        <fullName evidence="5">Mce-associated membrane protein</fullName>
    </recommendedName>
</protein>
<reference evidence="3 4" key="1">
    <citation type="submission" date="2018-06" db="EMBL/GenBank/DDBJ databases">
        <authorList>
            <consortium name="Pathogen Informatics"/>
            <person name="Doyle S."/>
        </authorList>
    </citation>
    <scope>NUCLEOTIDE SEQUENCE [LARGE SCALE GENOMIC DNA]</scope>
    <source>
        <strain evidence="3 4">NCTC1934</strain>
    </source>
</reference>
<dbReference type="RefSeq" id="WP_039815297.1">
    <property type="nucleotide sequence ID" value="NZ_UGRY01000002.1"/>
</dbReference>
<evidence type="ECO:0000256" key="1">
    <source>
        <dbReference type="SAM" id="MobiDB-lite"/>
    </source>
</evidence>
<feature type="region of interest" description="Disordered" evidence="1">
    <location>
        <begin position="1"/>
        <end position="22"/>
    </location>
</feature>
<dbReference type="Proteomes" id="UP000255467">
    <property type="component" value="Unassembled WGS sequence"/>
</dbReference>
<dbReference type="STRING" id="1406858.GCA_000710895_06477"/>
<evidence type="ECO:0008006" key="5">
    <source>
        <dbReference type="Google" id="ProtNLM"/>
    </source>
</evidence>
<evidence type="ECO:0000313" key="4">
    <source>
        <dbReference type="Proteomes" id="UP000255467"/>
    </source>
</evidence>
<dbReference type="AlphaFoldDB" id="A0A378YVX0"/>
<keyword evidence="4" id="KW-1185">Reference proteome</keyword>
<keyword evidence="2" id="KW-1133">Transmembrane helix</keyword>
<keyword evidence="2" id="KW-0812">Transmembrane</keyword>
<gene>
    <name evidence="3" type="ORF">NCTC1934_04398</name>
</gene>
<sequence>MTVDLTKRTTPRRRRESAGARPVPRSVAIPLTTLRWSAAVGVVTVVAAALGVLLLVARNDIAERDAVAAATVRAEQVATDYAVGASTVNFADFDAWVVRLKHNTAPALANKFDASAPALQEIIAPLRWTSTAMPITAKVVSESGGIYKVNVFVNVSSTNAQNPDGAQTTVTYNVTVDRNADWKVTDVGGMEGALPLK</sequence>
<dbReference type="EMBL" id="UGRY01000002">
    <property type="protein sequence ID" value="SUA80680.1"/>
    <property type="molecule type" value="Genomic_DNA"/>
</dbReference>
<feature type="transmembrane region" description="Helical" evidence="2">
    <location>
        <begin position="36"/>
        <end position="56"/>
    </location>
</feature>
<dbReference type="OrthoDB" id="4381663at2"/>
<evidence type="ECO:0000256" key="2">
    <source>
        <dbReference type="SAM" id="Phobius"/>
    </source>
</evidence>
<accession>A0A378YVX0</accession>
<proteinExistence type="predicted"/>
<evidence type="ECO:0000313" key="3">
    <source>
        <dbReference type="EMBL" id="SUA80680.1"/>
    </source>
</evidence>
<name>A0A378YVX0_9NOCA</name>
<keyword evidence="2" id="KW-0472">Membrane</keyword>
<organism evidence="3 4">
    <name type="scientific">Nocardia otitidiscaviarum</name>
    <dbReference type="NCBI Taxonomy" id="1823"/>
    <lineage>
        <taxon>Bacteria</taxon>
        <taxon>Bacillati</taxon>
        <taxon>Actinomycetota</taxon>
        <taxon>Actinomycetes</taxon>
        <taxon>Mycobacteriales</taxon>
        <taxon>Nocardiaceae</taxon>
        <taxon>Nocardia</taxon>
    </lineage>
</organism>